<keyword evidence="5 7" id="KW-0378">Hydrolase</keyword>
<dbReference type="InterPro" id="IPR036866">
    <property type="entry name" value="RibonucZ/Hydroxyglut_hydro"/>
</dbReference>
<dbReference type="InterPro" id="IPR001279">
    <property type="entry name" value="Metallo-B-lactamas"/>
</dbReference>
<accession>A0A6P1NBV6</accession>
<dbReference type="EMBL" id="CP047652">
    <property type="protein sequence ID" value="QHI95826.1"/>
    <property type="molecule type" value="Genomic_DNA"/>
</dbReference>
<evidence type="ECO:0000256" key="5">
    <source>
        <dbReference type="ARBA" id="ARBA00022801"/>
    </source>
</evidence>
<evidence type="ECO:0000259" key="8">
    <source>
        <dbReference type="SMART" id="SM00849"/>
    </source>
</evidence>
<name>A0A6P1NBV6_9PROT</name>
<dbReference type="Pfam" id="PF16123">
    <property type="entry name" value="HAGH_C"/>
    <property type="match status" value="1"/>
</dbReference>
<feature type="binding site" evidence="7">
    <location>
        <position position="126"/>
    </location>
    <ligand>
        <name>Zn(2+)</name>
        <dbReference type="ChEBI" id="CHEBI:29105"/>
        <label>1</label>
    </ligand>
</feature>
<feature type="binding site" evidence="7">
    <location>
        <position position="107"/>
    </location>
    <ligand>
        <name>Zn(2+)</name>
        <dbReference type="ChEBI" id="CHEBI:29105"/>
        <label>1</label>
    </ligand>
</feature>
<dbReference type="Proteomes" id="UP000463975">
    <property type="component" value="Chromosome"/>
</dbReference>
<feature type="binding site" evidence="7">
    <location>
        <position position="57"/>
    </location>
    <ligand>
        <name>Zn(2+)</name>
        <dbReference type="ChEBI" id="CHEBI:29105"/>
        <label>2</label>
    </ligand>
</feature>
<feature type="binding site" evidence="7">
    <location>
        <position position="54"/>
    </location>
    <ligand>
        <name>Zn(2+)</name>
        <dbReference type="ChEBI" id="CHEBI:29105"/>
        <label>1</label>
    </ligand>
</feature>
<proteinExistence type="inferred from homology"/>
<sequence>MSIQIKPIPVLNDNYAWHLYSSEAAIIFDPGEAAPIEAFLQDKPLTAICITHHHADHLAGAARLRERYKAPIYGPTNISHLADHLLKGGETLNFNDIKLQVYSSPGHAKGHITFYNEAIPALMSGDVLFSGGCGRLFEGTAAELFHSLRVFDHLPDQTLLCAGHEYTQSNMNFIDSLGIKSEAFLQRKSKVEELRAKNKPTLPVTLGEERAYNPFLRAKTIEEFAHIRKLKDVF</sequence>
<dbReference type="EC" id="3.1.2.6" evidence="7"/>
<dbReference type="PANTHER" id="PTHR43705:SF1">
    <property type="entry name" value="HYDROXYACYLGLUTATHIONE HYDROLASE GLOB"/>
    <property type="match status" value="1"/>
</dbReference>
<dbReference type="PANTHER" id="PTHR43705">
    <property type="entry name" value="HYDROXYACYLGLUTATHIONE HYDROLASE"/>
    <property type="match status" value="1"/>
</dbReference>
<dbReference type="Gene3D" id="3.60.15.10">
    <property type="entry name" value="Ribonuclease Z/Hydroxyacylglutathione hydrolase-like"/>
    <property type="match status" value="1"/>
</dbReference>
<dbReference type="HAMAP" id="MF_01374">
    <property type="entry name" value="Glyoxalase_2"/>
    <property type="match status" value="1"/>
</dbReference>
<dbReference type="CDD" id="cd07723">
    <property type="entry name" value="hydroxyacylglutathione_hydrolase_MBL-fold"/>
    <property type="match status" value="1"/>
</dbReference>
<comment type="cofactor">
    <cofactor evidence="7">
        <name>Zn(2+)</name>
        <dbReference type="ChEBI" id="CHEBI:29105"/>
    </cofactor>
    <text evidence="7">Binds 2 Zn(2+) ions per subunit.</text>
</comment>
<organism evidence="9 10">
    <name type="scientific">Aristophania vespae</name>
    <dbReference type="NCBI Taxonomy" id="2697033"/>
    <lineage>
        <taxon>Bacteria</taxon>
        <taxon>Pseudomonadati</taxon>
        <taxon>Pseudomonadota</taxon>
        <taxon>Alphaproteobacteria</taxon>
        <taxon>Acetobacterales</taxon>
        <taxon>Acetobacteraceae</taxon>
        <taxon>Aristophania</taxon>
    </lineage>
</organism>
<dbReference type="InterPro" id="IPR032282">
    <property type="entry name" value="HAGH_C"/>
</dbReference>
<dbReference type="GO" id="GO:0046872">
    <property type="term" value="F:metal ion binding"/>
    <property type="evidence" value="ECO:0007669"/>
    <property type="project" value="UniProtKB-KW"/>
</dbReference>
<gene>
    <name evidence="7 9" type="primary">gloB</name>
    <name evidence="9" type="ORF">GT348_05825</name>
</gene>
<comment type="subunit">
    <text evidence="7">Monomer.</text>
</comment>
<dbReference type="NCBIfam" id="TIGR03413">
    <property type="entry name" value="GSH_gloB"/>
    <property type="match status" value="1"/>
</dbReference>
<evidence type="ECO:0000256" key="4">
    <source>
        <dbReference type="ARBA" id="ARBA00022723"/>
    </source>
</evidence>
<dbReference type="InterPro" id="IPR035680">
    <property type="entry name" value="Clx_II_MBL"/>
</dbReference>
<feature type="binding site" evidence="7">
    <location>
        <position position="164"/>
    </location>
    <ligand>
        <name>Zn(2+)</name>
        <dbReference type="ChEBI" id="CHEBI:29105"/>
        <label>2</label>
    </ligand>
</feature>
<keyword evidence="4 7" id="KW-0479">Metal-binding</keyword>
<evidence type="ECO:0000256" key="6">
    <source>
        <dbReference type="ARBA" id="ARBA00022833"/>
    </source>
</evidence>
<dbReference type="UniPathway" id="UPA00619">
    <property type="reaction ID" value="UER00676"/>
</dbReference>
<comment type="function">
    <text evidence="7">Thiolesterase that catalyzes the hydrolysis of S-D-lactoyl-glutathione to form glutathione and D-lactic acid.</text>
</comment>
<evidence type="ECO:0000256" key="1">
    <source>
        <dbReference type="ARBA" id="ARBA00001623"/>
    </source>
</evidence>
<evidence type="ECO:0000256" key="7">
    <source>
        <dbReference type="HAMAP-Rule" id="MF_01374"/>
    </source>
</evidence>
<dbReference type="GO" id="GO:0019243">
    <property type="term" value="P:methylglyoxal catabolic process to D-lactate via S-lactoyl-glutathione"/>
    <property type="evidence" value="ECO:0007669"/>
    <property type="project" value="UniProtKB-UniRule"/>
</dbReference>
<dbReference type="InterPro" id="IPR017782">
    <property type="entry name" value="Hydroxyacylglutathione_Hdrlase"/>
</dbReference>
<keyword evidence="6 7" id="KW-0862">Zinc</keyword>
<feature type="binding site" evidence="7">
    <location>
        <position position="52"/>
    </location>
    <ligand>
        <name>Zn(2+)</name>
        <dbReference type="ChEBI" id="CHEBI:29105"/>
        <label>1</label>
    </ligand>
</feature>
<comment type="pathway">
    <text evidence="2 7">Secondary metabolite metabolism; methylglyoxal degradation; (R)-lactate from methylglyoxal: step 2/2.</text>
</comment>
<feature type="binding site" evidence="7">
    <location>
        <position position="126"/>
    </location>
    <ligand>
        <name>Zn(2+)</name>
        <dbReference type="ChEBI" id="CHEBI:29105"/>
        <label>2</label>
    </ligand>
</feature>
<feature type="domain" description="Metallo-beta-lactamase" evidence="8">
    <location>
        <begin position="13"/>
        <end position="164"/>
    </location>
</feature>
<dbReference type="InterPro" id="IPR050110">
    <property type="entry name" value="Glyoxalase_II_hydrolase"/>
</dbReference>
<evidence type="ECO:0000313" key="10">
    <source>
        <dbReference type="Proteomes" id="UP000463975"/>
    </source>
</evidence>
<feature type="binding site" evidence="7">
    <location>
        <position position="56"/>
    </location>
    <ligand>
        <name>Zn(2+)</name>
        <dbReference type="ChEBI" id="CHEBI:29105"/>
        <label>2</label>
    </ligand>
</feature>
<dbReference type="GO" id="GO:0004416">
    <property type="term" value="F:hydroxyacylglutathione hydrolase activity"/>
    <property type="evidence" value="ECO:0007669"/>
    <property type="project" value="UniProtKB-UniRule"/>
</dbReference>
<dbReference type="SUPFAM" id="SSF56281">
    <property type="entry name" value="Metallo-hydrolase/oxidoreductase"/>
    <property type="match status" value="1"/>
</dbReference>
<evidence type="ECO:0000256" key="2">
    <source>
        <dbReference type="ARBA" id="ARBA00004963"/>
    </source>
</evidence>
<dbReference type="RefSeq" id="WP_160618901.1">
    <property type="nucleotide sequence ID" value="NZ_CP047652.1"/>
</dbReference>
<dbReference type="AlphaFoldDB" id="A0A6P1NBV6"/>
<keyword evidence="10" id="KW-1185">Reference proteome</keyword>
<comment type="similarity">
    <text evidence="3 7">Belongs to the metallo-beta-lactamase superfamily. Glyoxalase II family.</text>
</comment>
<protein>
    <recommendedName>
        <fullName evidence="7">Hydroxyacylglutathione hydrolase</fullName>
        <ecNumber evidence="7">3.1.2.6</ecNumber>
    </recommendedName>
    <alternativeName>
        <fullName evidence="7">Glyoxalase II</fullName>
        <shortName evidence="7">Glx II</shortName>
    </alternativeName>
</protein>
<dbReference type="Pfam" id="PF00753">
    <property type="entry name" value="Lactamase_B"/>
    <property type="match status" value="1"/>
</dbReference>
<dbReference type="SMART" id="SM00849">
    <property type="entry name" value="Lactamase_B"/>
    <property type="match status" value="1"/>
</dbReference>
<evidence type="ECO:0000313" key="9">
    <source>
        <dbReference type="EMBL" id="QHI95826.1"/>
    </source>
</evidence>
<comment type="catalytic activity">
    <reaction evidence="1 7">
        <text>an S-(2-hydroxyacyl)glutathione + H2O = a 2-hydroxy carboxylate + glutathione + H(+)</text>
        <dbReference type="Rhea" id="RHEA:21864"/>
        <dbReference type="ChEBI" id="CHEBI:15377"/>
        <dbReference type="ChEBI" id="CHEBI:15378"/>
        <dbReference type="ChEBI" id="CHEBI:57925"/>
        <dbReference type="ChEBI" id="CHEBI:58896"/>
        <dbReference type="ChEBI" id="CHEBI:71261"/>
        <dbReference type="EC" id="3.1.2.6"/>
    </reaction>
</comment>
<reference evidence="9 10" key="1">
    <citation type="submission" date="2020-01" db="EMBL/GenBank/DDBJ databases">
        <title>Genome sequencing of strain KACC 21507.</title>
        <authorList>
            <person name="Heo J."/>
            <person name="Kim S.-J."/>
            <person name="Kim J.-S."/>
            <person name="Hong S.-B."/>
            <person name="Kwon S.-W."/>
        </authorList>
    </citation>
    <scope>NUCLEOTIDE SEQUENCE [LARGE SCALE GENOMIC DNA]</scope>
    <source>
        <strain evidence="9 10">KACC 21507</strain>
    </source>
</reference>
<evidence type="ECO:0000256" key="3">
    <source>
        <dbReference type="ARBA" id="ARBA00006759"/>
    </source>
</evidence>
<dbReference type="KEGG" id="bomb:GT348_05825"/>